<dbReference type="Pfam" id="PF00560">
    <property type="entry name" value="LRR_1"/>
    <property type="match status" value="3"/>
</dbReference>
<keyword evidence="3" id="KW-0677">Repeat</keyword>
<gene>
    <name evidence="4" type="ORF">RGQ29_006821</name>
</gene>
<dbReference type="InterPro" id="IPR032675">
    <property type="entry name" value="LRR_dom_sf"/>
</dbReference>
<dbReference type="FunFam" id="3.80.10.10:FF:000383">
    <property type="entry name" value="Leucine-rich repeat receptor protein kinase EMS1"/>
    <property type="match status" value="1"/>
</dbReference>
<dbReference type="AlphaFoldDB" id="A0AAN7E8C3"/>
<name>A0AAN7E8C3_QUERU</name>
<comment type="caution">
    <text evidence="4">The sequence shown here is derived from an EMBL/GenBank/DDBJ whole genome shotgun (WGS) entry which is preliminary data.</text>
</comment>
<keyword evidence="5" id="KW-1185">Reference proteome</keyword>
<dbReference type="Gene3D" id="3.80.10.10">
    <property type="entry name" value="Ribonuclease Inhibitor"/>
    <property type="match status" value="1"/>
</dbReference>
<evidence type="ECO:0000256" key="3">
    <source>
        <dbReference type="ARBA" id="ARBA00022737"/>
    </source>
</evidence>
<comment type="subcellular location">
    <subcellularLocation>
        <location evidence="1">Membrane</location>
        <topology evidence="1">Single-pass type I membrane protein</topology>
    </subcellularLocation>
</comment>
<dbReference type="PANTHER" id="PTHR48006">
    <property type="entry name" value="LEUCINE-RICH REPEAT-CONTAINING PROTEIN DDB_G0281931-RELATED"/>
    <property type="match status" value="1"/>
</dbReference>
<organism evidence="4 5">
    <name type="scientific">Quercus rubra</name>
    <name type="common">Northern red oak</name>
    <name type="synonym">Quercus borealis</name>
    <dbReference type="NCBI Taxonomy" id="3512"/>
    <lineage>
        <taxon>Eukaryota</taxon>
        <taxon>Viridiplantae</taxon>
        <taxon>Streptophyta</taxon>
        <taxon>Embryophyta</taxon>
        <taxon>Tracheophyta</taxon>
        <taxon>Spermatophyta</taxon>
        <taxon>Magnoliopsida</taxon>
        <taxon>eudicotyledons</taxon>
        <taxon>Gunneridae</taxon>
        <taxon>Pentapetalae</taxon>
        <taxon>rosids</taxon>
        <taxon>fabids</taxon>
        <taxon>Fagales</taxon>
        <taxon>Fagaceae</taxon>
        <taxon>Quercus</taxon>
    </lineage>
</organism>
<evidence type="ECO:0000313" key="5">
    <source>
        <dbReference type="Proteomes" id="UP001324115"/>
    </source>
</evidence>
<sequence length="137" mass="14983">MESSSFETVICICRSVEFPTDRLFEEILRVLKPCGTILVHKNPQSTVGETDKHLNLSGDLQELDLSFNYISGSIPSSFSQLPLVILSLSGNRLSGEIPKGIGEIGSLEELVLEANQLDGHLPKNLGNLSNLKRLHAL</sequence>
<evidence type="ECO:0000256" key="2">
    <source>
        <dbReference type="ARBA" id="ARBA00022614"/>
    </source>
</evidence>
<dbReference type="InterPro" id="IPR051824">
    <property type="entry name" value="LRR_Rcpt-Like_S/T_Kinase"/>
</dbReference>
<proteinExistence type="predicted"/>
<dbReference type="SUPFAM" id="SSF52058">
    <property type="entry name" value="L domain-like"/>
    <property type="match status" value="1"/>
</dbReference>
<protein>
    <submittedName>
        <fullName evidence="4">Uncharacterized protein</fullName>
    </submittedName>
</protein>
<dbReference type="EMBL" id="JAXUIC010000011">
    <property type="protein sequence ID" value="KAK4564927.1"/>
    <property type="molecule type" value="Genomic_DNA"/>
</dbReference>
<evidence type="ECO:0000313" key="4">
    <source>
        <dbReference type="EMBL" id="KAK4564927.1"/>
    </source>
</evidence>
<keyword evidence="2" id="KW-0433">Leucine-rich repeat</keyword>
<accession>A0AAN7E8C3</accession>
<evidence type="ECO:0000256" key="1">
    <source>
        <dbReference type="ARBA" id="ARBA00004479"/>
    </source>
</evidence>
<dbReference type="GO" id="GO:0016020">
    <property type="term" value="C:membrane"/>
    <property type="evidence" value="ECO:0007669"/>
    <property type="project" value="UniProtKB-SubCell"/>
</dbReference>
<reference evidence="4 5" key="1">
    <citation type="journal article" date="2023" name="G3 (Bethesda)">
        <title>A haplotype-resolved chromosome-scale genome for Quercus rubra L. provides insights into the genetics of adaptive traits for red oak species.</title>
        <authorList>
            <person name="Kapoor B."/>
            <person name="Jenkins J."/>
            <person name="Schmutz J."/>
            <person name="Zhebentyayeva T."/>
            <person name="Kuelheim C."/>
            <person name="Coggeshall M."/>
            <person name="Heim C."/>
            <person name="Lasky J.R."/>
            <person name="Leites L."/>
            <person name="Islam-Faridi N."/>
            <person name="Romero-Severson J."/>
            <person name="DeLeo V.L."/>
            <person name="Lucas S.M."/>
            <person name="Lazic D."/>
            <person name="Gailing O."/>
            <person name="Carlson J."/>
            <person name="Staton M."/>
        </authorList>
    </citation>
    <scope>NUCLEOTIDE SEQUENCE [LARGE SCALE GENOMIC DNA]</scope>
    <source>
        <strain evidence="4">Pseudo-F2</strain>
    </source>
</reference>
<dbReference type="PANTHER" id="PTHR48006:SF60">
    <property type="entry name" value="PROTEIN KINASE DOMAIN-CONTAINING PROTEIN"/>
    <property type="match status" value="1"/>
</dbReference>
<dbReference type="Proteomes" id="UP001324115">
    <property type="component" value="Unassembled WGS sequence"/>
</dbReference>
<dbReference type="PROSITE" id="PS51450">
    <property type="entry name" value="LRR"/>
    <property type="match status" value="1"/>
</dbReference>
<dbReference type="InterPro" id="IPR001611">
    <property type="entry name" value="Leu-rich_rpt"/>
</dbReference>